<name>A0A195BPJ4_9HYME</name>
<gene>
    <name evidence="2" type="ORF">ALC53_03561</name>
</gene>
<keyword evidence="3" id="KW-1185">Reference proteome</keyword>
<organism evidence="2 3">
    <name type="scientific">Atta colombica</name>
    <dbReference type="NCBI Taxonomy" id="520822"/>
    <lineage>
        <taxon>Eukaryota</taxon>
        <taxon>Metazoa</taxon>
        <taxon>Ecdysozoa</taxon>
        <taxon>Arthropoda</taxon>
        <taxon>Hexapoda</taxon>
        <taxon>Insecta</taxon>
        <taxon>Pterygota</taxon>
        <taxon>Neoptera</taxon>
        <taxon>Endopterygota</taxon>
        <taxon>Hymenoptera</taxon>
        <taxon>Apocrita</taxon>
        <taxon>Aculeata</taxon>
        <taxon>Formicoidea</taxon>
        <taxon>Formicidae</taxon>
        <taxon>Myrmicinae</taxon>
        <taxon>Atta</taxon>
    </lineage>
</organism>
<feature type="transmembrane region" description="Helical" evidence="1">
    <location>
        <begin position="258"/>
        <end position="276"/>
    </location>
</feature>
<accession>A0A195BPJ4</accession>
<keyword evidence="1" id="KW-0812">Transmembrane</keyword>
<dbReference type="Proteomes" id="UP000078540">
    <property type="component" value="Unassembled WGS sequence"/>
</dbReference>
<sequence length="290" mass="33604">MEQRRGLQPANEFYDEIKFQDVEDDRFAIRVLLGGACFSHGPYTFYKAVRISNGRVLRLGSFFLTKLWSDADLVSIGELQLLWMDSRGPNQPLASLRLYFLPENTPDGRRDTHGEEKEKLGVGRFDELAKQRVVDGCEVSDLDDTPGMSVIDFRPRRIAVLVRCRCNVVGMVGWRIHKHLEHILLAYTYDQRHEIFLELSRLALLTTVHSHRILSGEMEQLDICIILYIFNVYLRFAIGKYSTNTRAQRNISLPIAKYVYCVYVLVCILSVFYKCSNKLVLIYQRKKSLI</sequence>
<reference evidence="2 3" key="1">
    <citation type="submission" date="2015-09" db="EMBL/GenBank/DDBJ databases">
        <title>Atta colombica WGS genome.</title>
        <authorList>
            <person name="Nygaard S."/>
            <person name="Hu H."/>
            <person name="Boomsma J."/>
            <person name="Zhang G."/>
        </authorList>
    </citation>
    <scope>NUCLEOTIDE SEQUENCE [LARGE SCALE GENOMIC DNA]</scope>
    <source>
        <strain evidence="2">Treedump-2</strain>
        <tissue evidence="2">Whole body</tissue>
    </source>
</reference>
<protein>
    <submittedName>
        <fullName evidence="2">AT-rich interactive domain-containing protein 5B</fullName>
    </submittedName>
</protein>
<feature type="transmembrane region" description="Helical" evidence="1">
    <location>
        <begin position="221"/>
        <end position="238"/>
    </location>
</feature>
<proteinExistence type="predicted"/>
<dbReference type="EMBL" id="KQ976433">
    <property type="protein sequence ID" value="KYM87374.1"/>
    <property type="molecule type" value="Genomic_DNA"/>
</dbReference>
<keyword evidence="1" id="KW-0472">Membrane</keyword>
<dbReference type="STRING" id="520822.A0A195BPJ4"/>
<dbReference type="AlphaFoldDB" id="A0A195BPJ4"/>
<evidence type="ECO:0000313" key="2">
    <source>
        <dbReference type="EMBL" id="KYM87374.1"/>
    </source>
</evidence>
<evidence type="ECO:0000256" key="1">
    <source>
        <dbReference type="SAM" id="Phobius"/>
    </source>
</evidence>
<evidence type="ECO:0000313" key="3">
    <source>
        <dbReference type="Proteomes" id="UP000078540"/>
    </source>
</evidence>
<keyword evidence="1" id="KW-1133">Transmembrane helix</keyword>